<sequence>MWTTTSPYQSNRNQIPTNGRYESMNGRSRCCYSSVKCLTGA</sequence>
<evidence type="ECO:0000313" key="3">
    <source>
        <dbReference type="Proteomes" id="UP000003560"/>
    </source>
</evidence>
<reference evidence="2 3" key="2">
    <citation type="submission" date="2008-10" db="EMBL/GenBank/DDBJ databases">
        <authorList>
            <person name="Fulton L."/>
            <person name="Clifton S."/>
            <person name="Fulton B."/>
            <person name="Xu J."/>
            <person name="Minx P."/>
            <person name="Pepin K.H."/>
            <person name="Johnson M."/>
            <person name="Thiruvilangam P."/>
            <person name="Bhonagiri V."/>
            <person name="Nash W.E."/>
            <person name="Mardis E.R."/>
            <person name="Wilson R.K."/>
        </authorList>
    </citation>
    <scope>NUCLEOTIDE SEQUENCE [LARGE SCALE GENOMIC DNA]</scope>
    <source>
        <strain evidence="2 3">DSM 13279</strain>
    </source>
</reference>
<organism evidence="2 3">
    <name type="scientific">Collinsella stercoris DSM 13279</name>
    <dbReference type="NCBI Taxonomy" id="445975"/>
    <lineage>
        <taxon>Bacteria</taxon>
        <taxon>Bacillati</taxon>
        <taxon>Actinomycetota</taxon>
        <taxon>Coriobacteriia</taxon>
        <taxon>Coriobacteriales</taxon>
        <taxon>Coriobacteriaceae</taxon>
        <taxon>Collinsella</taxon>
    </lineage>
</organism>
<name>B6G9K2_9ACTN</name>
<keyword evidence="3" id="KW-1185">Reference proteome</keyword>
<dbReference type="EMBL" id="ABXJ01000041">
    <property type="protein sequence ID" value="EEA91053.1"/>
    <property type="molecule type" value="Genomic_DNA"/>
</dbReference>
<accession>B6G9K2</accession>
<dbReference type="AlphaFoldDB" id="B6G9K2"/>
<feature type="compositionally biased region" description="Polar residues" evidence="1">
    <location>
        <begin position="1"/>
        <end position="17"/>
    </location>
</feature>
<reference evidence="2 3" key="1">
    <citation type="submission" date="2008-10" db="EMBL/GenBank/DDBJ databases">
        <title>Draft genome sequence of Collinsella stercoris (DSM 13279).</title>
        <authorList>
            <person name="Sudarsanam P."/>
            <person name="Ley R."/>
            <person name="Guruge J."/>
            <person name="Turnbaugh P.J."/>
            <person name="Mahowald M."/>
            <person name="Liep D."/>
            <person name="Gordon J."/>
        </authorList>
    </citation>
    <scope>NUCLEOTIDE SEQUENCE [LARGE SCALE GENOMIC DNA]</scope>
    <source>
        <strain evidence="2 3">DSM 13279</strain>
    </source>
</reference>
<feature type="region of interest" description="Disordered" evidence="1">
    <location>
        <begin position="1"/>
        <end position="24"/>
    </location>
</feature>
<dbReference type="Proteomes" id="UP000003560">
    <property type="component" value="Unassembled WGS sequence"/>
</dbReference>
<dbReference type="HOGENOM" id="CLU_3268570_0_0_11"/>
<evidence type="ECO:0000256" key="1">
    <source>
        <dbReference type="SAM" id="MobiDB-lite"/>
    </source>
</evidence>
<protein>
    <submittedName>
        <fullName evidence="2">Uncharacterized protein</fullName>
    </submittedName>
</protein>
<evidence type="ECO:0000313" key="2">
    <source>
        <dbReference type="EMBL" id="EEA91053.1"/>
    </source>
</evidence>
<comment type="caution">
    <text evidence="2">The sequence shown here is derived from an EMBL/GenBank/DDBJ whole genome shotgun (WGS) entry which is preliminary data.</text>
</comment>
<gene>
    <name evidence="2" type="ORF">COLSTE_00743</name>
</gene>
<proteinExistence type="predicted"/>